<dbReference type="EMBL" id="GHWJ01001933">
    <property type="protein sequence ID" value="NOV34670.1"/>
    <property type="molecule type" value="Transcribed_RNA"/>
</dbReference>
<dbReference type="AlphaFoldDB" id="A0A6M2CM95"/>
<reference evidence="5" key="1">
    <citation type="submission" date="2019-09" db="EMBL/GenBank/DDBJ databases">
        <title>Organ-specific transcriptomic study of the physiology of the cattle tick, Rhipicephalus microplus.</title>
        <authorList>
            <person name="Tirloni L."/>
            <person name="Braz G."/>
            <person name="Gandara A.C.P."/>
            <person name="Sabadin G.A."/>
            <person name="da Silva R.M."/>
            <person name="Guizzo M.G."/>
            <person name="Machado J.A."/>
            <person name="Costa E.P."/>
            <person name="Gomes H.F."/>
            <person name="Moraes J."/>
            <person name="Mota M.B.S."/>
            <person name="Mesquita R.D."/>
            <person name="Alvarenga P.H."/>
            <person name="Alves F."/>
            <person name="Seixas A."/>
            <person name="da Fonseca R.N."/>
            <person name="Fogaca A."/>
            <person name="Logullo C."/>
            <person name="Tanaka A."/>
            <person name="Daffre S."/>
            <person name="Termignoni C."/>
            <person name="Vaz I.S.Jr."/>
            <person name="Oliveira P.L."/>
            <person name="Ribeiro J.M."/>
        </authorList>
    </citation>
    <scope>NUCLEOTIDE SEQUENCE</scope>
    <source>
        <strain evidence="5">Porto Alegre</strain>
    </source>
</reference>
<name>A0A6M2CM95_RHIMP</name>
<dbReference type="Pfam" id="PF21355">
    <property type="entry name" value="TRAF-mep_MATH"/>
    <property type="match status" value="1"/>
</dbReference>
<dbReference type="SUPFAM" id="SSF49599">
    <property type="entry name" value="TRAF domain-like"/>
    <property type="match status" value="2"/>
</dbReference>
<dbReference type="OrthoDB" id="6501984at2759"/>
<dbReference type="InterPro" id="IPR008974">
    <property type="entry name" value="TRAF-like"/>
</dbReference>
<keyword evidence="5" id="KW-0675">Receptor</keyword>
<dbReference type="GO" id="GO:0009898">
    <property type="term" value="C:cytoplasmic side of plasma membrane"/>
    <property type="evidence" value="ECO:0007669"/>
    <property type="project" value="TreeGrafter"/>
</dbReference>
<evidence type="ECO:0000313" key="5">
    <source>
        <dbReference type="EMBL" id="NOV34670.1"/>
    </source>
</evidence>
<evidence type="ECO:0000259" key="4">
    <source>
        <dbReference type="PROSITE" id="PS50089"/>
    </source>
</evidence>
<organism evidence="5">
    <name type="scientific">Rhipicephalus microplus</name>
    <name type="common">Cattle tick</name>
    <name type="synonym">Boophilus microplus</name>
    <dbReference type="NCBI Taxonomy" id="6941"/>
    <lineage>
        <taxon>Eukaryota</taxon>
        <taxon>Metazoa</taxon>
        <taxon>Ecdysozoa</taxon>
        <taxon>Arthropoda</taxon>
        <taxon>Chelicerata</taxon>
        <taxon>Arachnida</taxon>
        <taxon>Acari</taxon>
        <taxon>Parasitiformes</taxon>
        <taxon>Ixodida</taxon>
        <taxon>Ixodoidea</taxon>
        <taxon>Ixodidae</taxon>
        <taxon>Rhipicephalinae</taxon>
        <taxon>Rhipicephalus</taxon>
        <taxon>Boophilus</taxon>
    </lineage>
</organism>
<dbReference type="Gene3D" id="3.30.40.10">
    <property type="entry name" value="Zinc/RING finger domain, C3HC4 (zinc finger)"/>
    <property type="match status" value="1"/>
</dbReference>
<keyword evidence="2" id="KW-0862">Zinc</keyword>
<evidence type="ECO:0000256" key="2">
    <source>
        <dbReference type="ARBA" id="ARBA00022833"/>
    </source>
</evidence>
<dbReference type="InterPro" id="IPR013083">
    <property type="entry name" value="Znf_RING/FYVE/PHD"/>
</dbReference>
<dbReference type="GO" id="GO:0005164">
    <property type="term" value="F:tumor necrosis factor receptor binding"/>
    <property type="evidence" value="ECO:0007669"/>
    <property type="project" value="TreeGrafter"/>
</dbReference>
<accession>A0A6M2CM95</accession>
<keyword evidence="1 3" id="KW-0479">Metal-binding</keyword>
<dbReference type="SUPFAM" id="SSF57850">
    <property type="entry name" value="RING/U-box"/>
    <property type="match status" value="1"/>
</dbReference>
<dbReference type="Gene3D" id="2.60.210.10">
    <property type="entry name" value="Apoptosis, Tumor Necrosis Factor Receptor Associated Protein 2, Chain A"/>
    <property type="match status" value="1"/>
</dbReference>
<sequence>MVLANQQYTLVGFTEDLDWNPLQFVNALPKNRLCSLCGLVRKTTALLPCGHVACSSCYEQCKVADGHVCPIDGQNCLEEDVEWRDFPAENLLNREVQCWNLQHGCTLMMAASEIHKHFHRECQYHITTCPRCSATVLCRDMGEHARASCNDHAAPQEMKCEEKPGHAMVTEILEGVRRALQEQAHEMNEHLERVCGENGTLHSRLSEVSQSVNSLMESVGQGIAPVGEINGMAHHLLNGVNTLRDVVSGGMSAIKKQNEQLHQVRVAIEGVKKDAGASNKRMLEMQERALAHADRNETRCDFIVPVIGWLQAKAMKDGASEYVHKKRVYLRGYNISPGVMLKKSGENVLLGMRLKLNKGDYDDHIAWPFQHKIRFTILHPDKGEDKEVVHNSCRTMEALEKSALENNQFAWFEAFDLGDLKKDGYVHNETLRITWEVL</sequence>
<feature type="domain" description="RING-type" evidence="4">
    <location>
        <begin position="34"/>
        <end position="72"/>
    </location>
</feature>
<protein>
    <submittedName>
        <fullName evidence="5">Putative tumor necrosis factor receptor-associated factor-like protein ovary overexpressed</fullName>
    </submittedName>
</protein>
<dbReference type="VEuPathDB" id="VectorBase:LOC119186786"/>
<dbReference type="GO" id="GO:0043122">
    <property type="term" value="P:regulation of canonical NF-kappaB signal transduction"/>
    <property type="evidence" value="ECO:0007669"/>
    <property type="project" value="TreeGrafter"/>
</dbReference>
<dbReference type="PROSITE" id="PS50089">
    <property type="entry name" value="ZF_RING_2"/>
    <property type="match status" value="1"/>
</dbReference>
<dbReference type="InterPro" id="IPR001841">
    <property type="entry name" value="Znf_RING"/>
</dbReference>
<dbReference type="PANTHER" id="PTHR10131">
    <property type="entry name" value="TNF RECEPTOR ASSOCIATED FACTOR"/>
    <property type="match status" value="1"/>
</dbReference>
<evidence type="ECO:0000256" key="1">
    <source>
        <dbReference type="ARBA" id="ARBA00022771"/>
    </source>
</evidence>
<evidence type="ECO:0000256" key="3">
    <source>
        <dbReference type="PROSITE-ProRule" id="PRU00175"/>
    </source>
</evidence>
<dbReference type="PANTHER" id="PTHR10131:SF138">
    <property type="entry name" value="RE66324P"/>
    <property type="match status" value="1"/>
</dbReference>
<dbReference type="GO" id="GO:0008270">
    <property type="term" value="F:zinc ion binding"/>
    <property type="evidence" value="ECO:0007669"/>
    <property type="project" value="UniProtKB-KW"/>
</dbReference>
<dbReference type="CDD" id="cd16449">
    <property type="entry name" value="RING-HC"/>
    <property type="match status" value="1"/>
</dbReference>
<proteinExistence type="predicted"/>
<keyword evidence="1 3" id="KW-0863">Zinc-finger</keyword>
<dbReference type="InterPro" id="IPR049342">
    <property type="entry name" value="TRAF1-6_MATH_dom"/>
</dbReference>